<dbReference type="AlphaFoldDB" id="A0A4V1NW16"/>
<reference evidence="5 6" key="1">
    <citation type="journal article" date="2016" name="Int. J. Syst. Evol. Microbiol.">
        <title>Acidipila dinghuensis sp. nov., an acidobacterium isolated from forest soil.</title>
        <authorList>
            <person name="Jiang Y.W."/>
            <person name="Wang J."/>
            <person name="Chen M.H."/>
            <person name="Lv Y.Y."/>
            <person name="Qiu L.H."/>
        </authorList>
    </citation>
    <scope>NUCLEOTIDE SEQUENCE [LARGE SCALE GENOMIC DNA]</scope>
    <source>
        <strain evidence="5 6">DHOF10</strain>
    </source>
</reference>
<dbReference type="Pfam" id="PF04820">
    <property type="entry name" value="Trp_halogenase"/>
    <property type="match status" value="1"/>
</dbReference>
<keyword evidence="2" id="KW-0560">Oxidoreductase</keyword>
<keyword evidence="6" id="KW-1185">Reference proteome</keyword>
<feature type="domain" description="FAD-dependent oxidoreductase 2 FAD-binding" evidence="4">
    <location>
        <begin position="47"/>
        <end position="93"/>
    </location>
</feature>
<comment type="caution">
    <text evidence="5">The sequence shown here is derived from an EMBL/GenBank/DDBJ whole genome shotgun (WGS) entry which is preliminary data.</text>
</comment>
<evidence type="ECO:0000313" key="5">
    <source>
        <dbReference type="EMBL" id="RXS97852.1"/>
    </source>
</evidence>
<dbReference type="GO" id="GO:0004497">
    <property type="term" value="F:monooxygenase activity"/>
    <property type="evidence" value="ECO:0007669"/>
    <property type="project" value="UniProtKB-KW"/>
</dbReference>
<keyword evidence="3" id="KW-0503">Monooxygenase</keyword>
<organism evidence="5 6">
    <name type="scientific">Silvibacterium dinghuense</name>
    <dbReference type="NCBI Taxonomy" id="1560006"/>
    <lineage>
        <taxon>Bacteria</taxon>
        <taxon>Pseudomonadati</taxon>
        <taxon>Acidobacteriota</taxon>
        <taxon>Terriglobia</taxon>
        <taxon>Terriglobales</taxon>
        <taxon>Acidobacteriaceae</taxon>
        <taxon>Silvibacterium</taxon>
    </lineage>
</organism>
<evidence type="ECO:0000313" key="6">
    <source>
        <dbReference type="Proteomes" id="UP000290253"/>
    </source>
</evidence>
<dbReference type="PANTHER" id="PTHR43747:SF5">
    <property type="entry name" value="FAD-BINDING DOMAIN-CONTAINING PROTEIN"/>
    <property type="match status" value="1"/>
</dbReference>
<dbReference type="Proteomes" id="UP000290253">
    <property type="component" value="Unassembled WGS sequence"/>
</dbReference>
<accession>A0A4V1NW16</accession>
<dbReference type="Pfam" id="PF00890">
    <property type="entry name" value="FAD_binding_2"/>
    <property type="match status" value="1"/>
</dbReference>
<proteinExistence type="predicted"/>
<evidence type="ECO:0000256" key="3">
    <source>
        <dbReference type="ARBA" id="ARBA00023033"/>
    </source>
</evidence>
<dbReference type="InterPro" id="IPR006905">
    <property type="entry name" value="Flavin_halogenase"/>
</dbReference>
<dbReference type="InterPro" id="IPR050816">
    <property type="entry name" value="Flavin-dep_Halogenase_NPB"/>
</dbReference>
<keyword evidence="1" id="KW-0285">Flavoprotein</keyword>
<dbReference type="PRINTS" id="PR00411">
    <property type="entry name" value="PNDRDTASEI"/>
</dbReference>
<evidence type="ECO:0000256" key="1">
    <source>
        <dbReference type="ARBA" id="ARBA00022630"/>
    </source>
</evidence>
<dbReference type="SUPFAM" id="SSF51905">
    <property type="entry name" value="FAD/NAD(P)-binding domain"/>
    <property type="match status" value="1"/>
</dbReference>
<name>A0A4V1NW16_9BACT</name>
<dbReference type="InterPro" id="IPR036188">
    <property type="entry name" value="FAD/NAD-bd_sf"/>
</dbReference>
<sequence>MKIILSMELPLHRPMVPNHHPAQALSVARRPSLVQNSLKAGSLSTYDVIVVGSGVAGMAACLHLARSGMRVLSLEADAGTDSPVGESLDWSSPDLLAALGLPMDQLIGEGIATYKRHVILRMPDGREQHYVPGEWLGRSPWNVNLATIHVDRQRLNRVLHELVAQAGVHTRVARIARVESADRRILALCTTSGERFEAPWFIDASGSAAALFPRHFRLPFREFGPQKVALWDYLTVSKSLEGTTLNADQPDCSYLEWVWQIPIHPQVISVGYVARAETIREQRRAGESLEAIFDRQLACFPELAEARKQQRQRGEPATLRTTTFRCRVHSESAGPNWLIVGESAAMVDPMTSNGVTAALRHAAEASSLILRARNRHELPGLGTWLYSRRIAALGLFFNSGIEQVIYDWPIRRRVGIARAGDIYTIPAWLMNLVYARMRPVGPIKTMLYTSATALMRRTLAIFYWFSKRKAPAKAVCTIP</sequence>
<evidence type="ECO:0000259" key="4">
    <source>
        <dbReference type="Pfam" id="PF00890"/>
    </source>
</evidence>
<dbReference type="EMBL" id="SDMK01000001">
    <property type="protein sequence ID" value="RXS97852.1"/>
    <property type="molecule type" value="Genomic_DNA"/>
</dbReference>
<dbReference type="OrthoDB" id="103324at2"/>
<gene>
    <name evidence="5" type="ORF">ESZ00_08335</name>
</gene>
<dbReference type="Gene3D" id="3.50.50.60">
    <property type="entry name" value="FAD/NAD(P)-binding domain"/>
    <property type="match status" value="1"/>
</dbReference>
<dbReference type="InterPro" id="IPR003953">
    <property type="entry name" value="FAD-dep_OxRdtase_2_FAD-bd"/>
</dbReference>
<dbReference type="PANTHER" id="PTHR43747">
    <property type="entry name" value="FAD-BINDING PROTEIN"/>
    <property type="match status" value="1"/>
</dbReference>
<protein>
    <submittedName>
        <fullName evidence="5">FAD-dependent oxidoreductase</fullName>
    </submittedName>
</protein>
<evidence type="ECO:0000256" key="2">
    <source>
        <dbReference type="ARBA" id="ARBA00023002"/>
    </source>
</evidence>